<keyword evidence="3 5" id="KW-0732">Signal</keyword>
<accession>A0A344PGJ1</accession>
<evidence type="ECO:0000256" key="3">
    <source>
        <dbReference type="ARBA" id="ARBA00022729"/>
    </source>
</evidence>
<feature type="domain" description="Transglycosylase SLT" evidence="6">
    <location>
        <begin position="500"/>
        <end position="601"/>
    </location>
</feature>
<protein>
    <submittedName>
        <fullName evidence="7">Lytic transglycosylase domain-containing protein</fullName>
    </submittedName>
</protein>
<evidence type="ECO:0000259" key="6">
    <source>
        <dbReference type="Pfam" id="PF01464"/>
    </source>
</evidence>
<dbReference type="SUPFAM" id="SSF48435">
    <property type="entry name" value="Bacterial muramidases"/>
    <property type="match status" value="1"/>
</dbReference>
<comment type="similarity">
    <text evidence="2">Belongs to the virb1 family.</text>
</comment>
<dbReference type="EMBL" id="CP030918">
    <property type="protein sequence ID" value="AXC48496.1"/>
    <property type="molecule type" value="Genomic_DNA"/>
</dbReference>
<keyword evidence="8" id="KW-1185">Reference proteome</keyword>
<feature type="compositionally biased region" description="Low complexity" evidence="4">
    <location>
        <begin position="792"/>
        <end position="801"/>
    </location>
</feature>
<reference evidence="8" key="1">
    <citation type="submission" date="2018-07" db="EMBL/GenBank/DDBJ databases">
        <title>Genome sequencing of Paracoccus sp. SC2-6.</title>
        <authorList>
            <person name="Heo J."/>
            <person name="Kim S.-J."/>
            <person name="Kwon S.-W."/>
        </authorList>
    </citation>
    <scope>NUCLEOTIDE SEQUENCE [LARGE SCALE GENOMIC DNA]</scope>
    <source>
        <strain evidence="8">SC2-6</strain>
    </source>
</reference>
<evidence type="ECO:0000256" key="5">
    <source>
        <dbReference type="SAM" id="SignalP"/>
    </source>
</evidence>
<comment type="similarity">
    <text evidence="1">Belongs to the transglycosylase Slt family.</text>
</comment>
<gene>
    <name evidence="7" type="ORF">DRW48_01175</name>
</gene>
<evidence type="ECO:0000256" key="4">
    <source>
        <dbReference type="SAM" id="MobiDB-lite"/>
    </source>
</evidence>
<dbReference type="GO" id="GO:0004553">
    <property type="term" value="F:hydrolase activity, hydrolyzing O-glycosyl compounds"/>
    <property type="evidence" value="ECO:0007669"/>
    <property type="project" value="InterPro"/>
</dbReference>
<dbReference type="InterPro" id="IPR008258">
    <property type="entry name" value="Transglycosylase_SLT_dom_1"/>
</dbReference>
<feature type="region of interest" description="Disordered" evidence="4">
    <location>
        <begin position="711"/>
        <end position="743"/>
    </location>
</feature>
<dbReference type="GO" id="GO:0008933">
    <property type="term" value="F:peptidoglycan lytic transglycosylase activity"/>
    <property type="evidence" value="ECO:0007669"/>
    <property type="project" value="InterPro"/>
</dbReference>
<dbReference type="Proteomes" id="UP000252023">
    <property type="component" value="Chromosome"/>
</dbReference>
<evidence type="ECO:0000256" key="1">
    <source>
        <dbReference type="ARBA" id="ARBA00007734"/>
    </source>
</evidence>
<dbReference type="PANTHER" id="PTHR37423:SF2">
    <property type="entry name" value="MEMBRANE-BOUND LYTIC MUREIN TRANSGLYCOSYLASE C"/>
    <property type="match status" value="1"/>
</dbReference>
<dbReference type="PANTHER" id="PTHR37423">
    <property type="entry name" value="SOLUBLE LYTIC MUREIN TRANSGLYCOSYLASE-RELATED"/>
    <property type="match status" value="1"/>
</dbReference>
<dbReference type="SUPFAM" id="SSF53955">
    <property type="entry name" value="Lysozyme-like"/>
    <property type="match status" value="1"/>
</dbReference>
<feature type="signal peptide" evidence="5">
    <location>
        <begin position="1"/>
        <end position="29"/>
    </location>
</feature>
<dbReference type="GO" id="GO:0000270">
    <property type="term" value="P:peptidoglycan metabolic process"/>
    <property type="evidence" value="ECO:0007669"/>
    <property type="project" value="InterPro"/>
</dbReference>
<feature type="region of interest" description="Disordered" evidence="4">
    <location>
        <begin position="758"/>
        <end position="801"/>
    </location>
</feature>
<dbReference type="InterPro" id="IPR023346">
    <property type="entry name" value="Lysozyme-like_dom_sf"/>
</dbReference>
<dbReference type="Gene3D" id="1.25.20.10">
    <property type="entry name" value="Bacterial muramidases"/>
    <property type="match status" value="1"/>
</dbReference>
<dbReference type="RefSeq" id="WP_114074816.1">
    <property type="nucleotide sequence ID" value="NZ_CP030918.1"/>
</dbReference>
<dbReference type="KEGG" id="pars:DRW48_01175"/>
<dbReference type="CDD" id="cd13401">
    <property type="entry name" value="Slt70-like"/>
    <property type="match status" value="1"/>
</dbReference>
<feature type="compositionally biased region" description="Low complexity" evidence="4">
    <location>
        <begin position="758"/>
        <end position="778"/>
    </location>
</feature>
<dbReference type="InterPro" id="IPR000189">
    <property type="entry name" value="Transglyc_AS"/>
</dbReference>
<evidence type="ECO:0000256" key="2">
    <source>
        <dbReference type="ARBA" id="ARBA00009387"/>
    </source>
</evidence>
<proteinExistence type="inferred from homology"/>
<sequence>MRSLGLRSAGLACGLAVILGAAAPPAARAEDAVALRRAMADIAARDWAGAQDAARASGPLAADIVAWHQLRAGRGSLAEYTDFMHRHPNWPGLALMRERAEAAAIPATAPAAEVLAWFGEDAPLTGTGMRRLIAALSAAKGREAAGARLAALWASGAGALSPQDESALLAEWGAVLAAQNKARAAALLDRGEWQAARRMLPRLTGDDRALATLRADLQAGTVPNLALRLTQLPRWAREDAGLALDHFRAAVKAKDRAEAEALMLAQSTSAEALRDPALWARVRADYARAALRAGDPKRAQQLASGHWLKTDDPLWTDLEWLAGYAAYRAGDWPAAAARFQALGAGSAAAITQSRALYWQSLTAARRGDQPGADALMRRAATHQTTWYGQLAAEAAGVPMDPQLVGGGPSALPNWRASAVLRDDRVQAAIWLMLARQPDLAQRFLLQVSETASAEDIGRLARLMAEFRQTHHSLRLAKVAAQKGAVYPAALFPLTGLEADDLGIPPELALAIARRESEFNPRAASGVGARGLMQVMPATAREIAVEVGLPFDLDQLSRNPDYNALYGATYLARLRARYGPSIALVAAGYNAGPGRSAQWLKSLGEIRSGADPVEWVEAIPFDETRNYVMRVAEALPIYRARIAGAPVPLTPTEDLTGGGVVSIPIPRPILTLTASLPPPPNPRGVIWAAREAVMGDPAAPAAAGAAEGGAVEAAAPTTAEPAASAAATPAAPAPPASASAAAPATTGSTASVQSVAAPTASAATAPPVPVSTARPTPAARETGASVAMDERQAATPSAADRAAPAALLQVQNPSVKTLPSIPPPPQ</sequence>
<organism evidence="7 8">
    <name type="scientific">Paracoccus suum</name>
    <dbReference type="NCBI Taxonomy" id="2259340"/>
    <lineage>
        <taxon>Bacteria</taxon>
        <taxon>Pseudomonadati</taxon>
        <taxon>Pseudomonadota</taxon>
        <taxon>Alphaproteobacteria</taxon>
        <taxon>Rhodobacterales</taxon>
        <taxon>Paracoccaceae</taxon>
        <taxon>Paracoccus</taxon>
    </lineage>
</organism>
<dbReference type="Gene3D" id="1.10.530.10">
    <property type="match status" value="1"/>
</dbReference>
<dbReference type="PROSITE" id="PS00922">
    <property type="entry name" value="TRANSGLYCOSYLASE"/>
    <property type="match status" value="1"/>
</dbReference>
<evidence type="ECO:0000313" key="8">
    <source>
        <dbReference type="Proteomes" id="UP000252023"/>
    </source>
</evidence>
<dbReference type="Pfam" id="PF01464">
    <property type="entry name" value="SLT"/>
    <property type="match status" value="1"/>
</dbReference>
<dbReference type="InterPro" id="IPR008939">
    <property type="entry name" value="Lytic_TGlycosylase_superhlx_U"/>
</dbReference>
<dbReference type="AlphaFoldDB" id="A0A344PGJ1"/>
<dbReference type="OrthoDB" id="9815002at2"/>
<name>A0A344PGJ1_9RHOB</name>
<dbReference type="GO" id="GO:0042597">
    <property type="term" value="C:periplasmic space"/>
    <property type="evidence" value="ECO:0007669"/>
    <property type="project" value="InterPro"/>
</dbReference>
<evidence type="ECO:0000313" key="7">
    <source>
        <dbReference type="EMBL" id="AXC48496.1"/>
    </source>
</evidence>
<dbReference type="GO" id="GO:0016020">
    <property type="term" value="C:membrane"/>
    <property type="evidence" value="ECO:0007669"/>
    <property type="project" value="InterPro"/>
</dbReference>
<feature type="chain" id="PRO_5016964306" evidence="5">
    <location>
        <begin position="30"/>
        <end position="825"/>
    </location>
</feature>